<gene>
    <name evidence="4" type="ORF">SAMN03080599_00454</name>
</gene>
<protein>
    <submittedName>
        <fullName evidence="4">DNA processing protein</fullName>
    </submittedName>
</protein>
<evidence type="ECO:0000259" key="2">
    <source>
        <dbReference type="Pfam" id="PF02481"/>
    </source>
</evidence>
<dbReference type="InterPro" id="IPR003488">
    <property type="entry name" value="DprA"/>
</dbReference>
<sequence length="359" mass="39523">METFKAYAACALWMESAKGINRDLARRLLSSCGDIEALLRDGPDRLEGLTPDQRLSLIKTYKPDEILNRLRQVEKSGMSLILPEHPLFPERLSTIEDPPLLLYARGNLELLRHPRPLAVVGTRHPTQYGLKVTKMLTQAAVEQGAMTVSGLAVGIDALAHLTALENEGPTLAVMGCGLDINYPSANASLRKRILSSGDGLILSEKPPGTPAYPSFFPDRNRLISGLSAGLVVVEAVIKSGTMSTALHGIQQGREVFAVPGNIDAPQSAGTNFLIQNMAQILTTPEDLFSRLEWHVPRRQRPKLTEEAGQLLALVERYGDLTIDDFVDATGWPAGQLYEFLSELEIKRLIRCWFGRYNLS</sequence>
<dbReference type="Gene3D" id="3.40.50.450">
    <property type="match status" value="1"/>
</dbReference>
<dbReference type="InterPro" id="IPR041614">
    <property type="entry name" value="DprA_WH"/>
</dbReference>
<proteinExistence type="inferred from homology"/>
<dbReference type="EMBL" id="FMWL01000002">
    <property type="protein sequence ID" value="SCZ76883.1"/>
    <property type="molecule type" value="Genomic_DNA"/>
</dbReference>
<evidence type="ECO:0000313" key="4">
    <source>
        <dbReference type="EMBL" id="SCZ76883.1"/>
    </source>
</evidence>
<dbReference type="PANTHER" id="PTHR43022">
    <property type="entry name" value="PROTEIN SMF"/>
    <property type="match status" value="1"/>
</dbReference>
<dbReference type="Pfam" id="PF02481">
    <property type="entry name" value="DNA_processg_A"/>
    <property type="match status" value="1"/>
</dbReference>
<dbReference type="SUPFAM" id="SSF102405">
    <property type="entry name" value="MCP/YpsA-like"/>
    <property type="match status" value="1"/>
</dbReference>
<comment type="similarity">
    <text evidence="1">Belongs to the DprA/Smf family.</text>
</comment>
<dbReference type="GO" id="GO:0009294">
    <property type="term" value="P:DNA-mediated transformation"/>
    <property type="evidence" value="ECO:0007669"/>
    <property type="project" value="InterPro"/>
</dbReference>
<evidence type="ECO:0000259" key="3">
    <source>
        <dbReference type="Pfam" id="PF17782"/>
    </source>
</evidence>
<name>A0A1G5RS17_9FIRM</name>
<feature type="domain" description="Smf/DprA SLOG" evidence="2">
    <location>
        <begin position="80"/>
        <end position="291"/>
    </location>
</feature>
<organism evidence="4 5">
    <name type="scientific">Acidaminobacter hydrogenoformans DSM 2784</name>
    <dbReference type="NCBI Taxonomy" id="1120920"/>
    <lineage>
        <taxon>Bacteria</taxon>
        <taxon>Bacillati</taxon>
        <taxon>Bacillota</taxon>
        <taxon>Clostridia</taxon>
        <taxon>Peptostreptococcales</taxon>
        <taxon>Acidaminobacteraceae</taxon>
        <taxon>Acidaminobacter</taxon>
    </lineage>
</organism>
<dbReference type="STRING" id="1120920.SAMN03080599_00454"/>
<reference evidence="4 5" key="1">
    <citation type="submission" date="2016-10" db="EMBL/GenBank/DDBJ databases">
        <authorList>
            <person name="de Groot N.N."/>
        </authorList>
    </citation>
    <scope>NUCLEOTIDE SEQUENCE [LARGE SCALE GENOMIC DNA]</scope>
    <source>
        <strain evidence="4 5">DSM 2784</strain>
    </source>
</reference>
<dbReference type="RefSeq" id="WP_170829238.1">
    <property type="nucleotide sequence ID" value="NZ_FMWL01000002.1"/>
</dbReference>
<evidence type="ECO:0000256" key="1">
    <source>
        <dbReference type="ARBA" id="ARBA00006525"/>
    </source>
</evidence>
<dbReference type="Proteomes" id="UP000199208">
    <property type="component" value="Unassembled WGS sequence"/>
</dbReference>
<evidence type="ECO:0000313" key="5">
    <source>
        <dbReference type="Proteomes" id="UP000199208"/>
    </source>
</evidence>
<dbReference type="AlphaFoldDB" id="A0A1G5RS17"/>
<keyword evidence="5" id="KW-1185">Reference proteome</keyword>
<dbReference type="InterPro" id="IPR057666">
    <property type="entry name" value="DrpA_SLOG"/>
</dbReference>
<dbReference type="Pfam" id="PF17782">
    <property type="entry name" value="WHD_DprA"/>
    <property type="match status" value="1"/>
</dbReference>
<feature type="domain" description="DprA winged helix" evidence="3">
    <location>
        <begin position="297"/>
        <end position="351"/>
    </location>
</feature>
<dbReference type="NCBIfam" id="TIGR00732">
    <property type="entry name" value="dprA"/>
    <property type="match status" value="1"/>
</dbReference>
<accession>A0A1G5RS17</accession>
<dbReference type="PANTHER" id="PTHR43022:SF1">
    <property type="entry name" value="PROTEIN SMF"/>
    <property type="match status" value="1"/>
</dbReference>